<gene>
    <name evidence="4" type="primary">slt_1</name>
    <name evidence="4" type="ORF">NCTC9183_01380</name>
</gene>
<dbReference type="InterPro" id="IPR008939">
    <property type="entry name" value="Lytic_TGlycosylase_superhlx_U"/>
</dbReference>
<keyword evidence="1 3" id="KW-0732">Signal</keyword>
<evidence type="ECO:0000256" key="3">
    <source>
        <dbReference type="SAM" id="SignalP"/>
    </source>
</evidence>
<dbReference type="GO" id="GO:0004553">
    <property type="term" value="F:hydrolase activity, hydrolyzing O-glycosyl compounds"/>
    <property type="evidence" value="ECO:0007669"/>
    <property type="project" value="InterPro"/>
</dbReference>
<protein>
    <submittedName>
        <fullName evidence="4">Lytic murein transglycosylase</fullName>
        <ecNumber evidence="4">4.2.2.-</ecNumber>
    </submittedName>
</protein>
<organism evidence="4">
    <name type="scientific">Klebsiella pneumoniae</name>
    <dbReference type="NCBI Taxonomy" id="573"/>
    <lineage>
        <taxon>Bacteria</taxon>
        <taxon>Pseudomonadati</taxon>
        <taxon>Pseudomonadota</taxon>
        <taxon>Gammaproteobacteria</taxon>
        <taxon>Enterobacterales</taxon>
        <taxon>Enterobacteriaceae</taxon>
        <taxon>Klebsiella/Raoultella group</taxon>
        <taxon>Klebsiella</taxon>
        <taxon>Klebsiella pneumoniae complex</taxon>
    </lineage>
</organism>
<keyword evidence="4" id="KW-0456">Lyase</keyword>
<accession>A0A4P0XQU3</accession>
<feature type="signal peptide" evidence="3">
    <location>
        <begin position="1"/>
        <end position="27"/>
    </location>
</feature>
<dbReference type="EMBL" id="CABDVL010000003">
    <property type="protein sequence ID" value="VTM50473.1"/>
    <property type="molecule type" value="Genomic_DNA"/>
</dbReference>
<dbReference type="GO" id="GO:0042597">
    <property type="term" value="C:periplasmic space"/>
    <property type="evidence" value="ECO:0007669"/>
    <property type="project" value="InterPro"/>
</dbReference>
<dbReference type="GO" id="GO:0016829">
    <property type="term" value="F:lyase activity"/>
    <property type="evidence" value="ECO:0007669"/>
    <property type="project" value="UniProtKB-KW"/>
</dbReference>
<reference evidence="4" key="1">
    <citation type="submission" date="2019-04" db="EMBL/GenBank/DDBJ databases">
        <authorList>
            <consortium name="Pathogen Informatics"/>
        </authorList>
    </citation>
    <scope>NUCLEOTIDE SEQUENCE</scope>
    <source>
        <strain evidence="4">NCTC9183</strain>
    </source>
</reference>
<evidence type="ECO:0000313" key="4">
    <source>
        <dbReference type="EMBL" id="VTM50473.1"/>
    </source>
</evidence>
<dbReference type="AlphaFoldDB" id="A0A4P0XQU3"/>
<evidence type="ECO:0000256" key="2">
    <source>
        <dbReference type="SAM" id="MobiDB-lite"/>
    </source>
</evidence>
<feature type="region of interest" description="Disordered" evidence="2">
    <location>
        <begin position="177"/>
        <end position="222"/>
    </location>
</feature>
<dbReference type="Proteomes" id="UP000507695">
    <property type="component" value="Unassembled WGS sequence"/>
</dbReference>
<dbReference type="Gene3D" id="1.25.20.10">
    <property type="entry name" value="Bacterial muramidases"/>
    <property type="match status" value="1"/>
</dbReference>
<dbReference type="SUPFAM" id="SSF48435">
    <property type="entry name" value="Bacterial muramidases"/>
    <property type="match status" value="1"/>
</dbReference>
<feature type="chain" id="PRO_5026032344" evidence="3">
    <location>
        <begin position="28"/>
        <end position="222"/>
    </location>
</feature>
<proteinExistence type="predicted"/>
<name>A0A4P0XQU3_KLEPN</name>
<evidence type="ECO:0000256" key="1">
    <source>
        <dbReference type="ARBA" id="ARBA00022729"/>
    </source>
</evidence>
<dbReference type="EC" id="4.2.2.-" evidence="4"/>
<sequence length="222" mass="24963">MEKAKKMAWHLLAASVGLLTLSQLAHADSLDEQRSRYAQIKQAWDNRQMDVVDQLMPTLSTYPLYPYLQYRQITDDLMNQPALVVKNFIDANPTLPPARSLRSRFVNELARRSDWRGLLAFSPDKPTSTEAQCNYYYAKLSVGQSQEAWSGAKELWLTGKNQPGACEPLFSAWRDSRSAGSAGLSRTDPPGDEGRQYRAGEIAGPANARQLPEHRQRRGRPG</sequence>